<dbReference type="InterPro" id="IPR027417">
    <property type="entry name" value="P-loop_NTPase"/>
</dbReference>
<dbReference type="GO" id="GO:0006233">
    <property type="term" value="P:dTDP biosynthetic process"/>
    <property type="evidence" value="ECO:0007669"/>
    <property type="project" value="InterPro"/>
</dbReference>
<name>A0A1P8UIH9_9GAMM</name>
<comment type="similarity">
    <text evidence="1 12">Belongs to the thymidylate kinase family.</text>
</comment>
<dbReference type="EC" id="2.7.4.9" evidence="2 12"/>
<dbReference type="FunFam" id="3.40.50.300:FF:000225">
    <property type="entry name" value="Thymidylate kinase"/>
    <property type="match status" value="1"/>
</dbReference>
<dbReference type="Proteomes" id="UP000243807">
    <property type="component" value="Chromosome"/>
</dbReference>
<evidence type="ECO:0000256" key="3">
    <source>
        <dbReference type="ARBA" id="ARBA00017144"/>
    </source>
</evidence>
<evidence type="ECO:0000256" key="1">
    <source>
        <dbReference type="ARBA" id="ARBA00009776"/>
    </source>
</evidence>
<evidence type="ECO:0000256" key="5">
    <source>
        <dbReference type="ARBA" id="ARBA00022727"/>
    </source>
</evidence>
<dbReference type="EMBL" id="CP019434">
    <property type="protein sequence ID" value="APZ43645.1"/>
    <property type="molecule type" value="Genomic_DNA"/>
</dbReference>
<feature type="domain" description="Thymidylate kinase-like" evidence="13">
    <location>
        <begin position="8"/>
        <end position="197"/>
    </location>
</feature>
<dbReference type="GO" id="GO:0005524">
    <property type="term" value="F:ATP binding"/>
    <property type="evidence" value="ECO:0007669"/>
    <property type="project" value="UniProtKB-UniRule"/>
</dbReference>
<dbReference type="PANTHER" id="PTHR10344">
    <property type="entry name" value="THYMIDYLATE KINASE"/>
    <property type="match status" value="1"/>
</dbReference>
<sequence length="214" mass="23480">MRGAFITLEGSEGVGKSTQLATVGAALESAGRTVVRTREPGGTPLAEAIRGLLLGDCPEGMEADTELLLMFAARNQHLAQLIRPALARGEWVVCDRFTDATYAYQGAGRGIDTDRVRRLEAFVQRGMQPDLTLLLDAPVEVGMERAARRKQTGDRFEREARGFFERVRAGYLERARAQPERFRLVDAAQPLAAVSAQVRTVVADFVARWESDCG</sequence>
<dbReference type="InterPro" id="IPR039430">
    <property type="entry name" value="Thymidylate_kin-like_dom"/>
</dbReference>
<evidence type="ECO:0000256" key="6">
    <source>
        <dbReference type="ARBA" id="ARBA00022741"/>
    </source>
</evidence>
<dbReference type="PANTHER" id="PTHR10344:SF4">
    <property type="entry name" value="UMP-CMP KINASE 2, MITOCHONDRIAL"/>
    <property type="match status" value="1"/>
</dbReference>
<evidence type="ECO:0000313" key="14">
    <source>
        <dbReference type="EMBL" id="APZ43645.1"/>
    </source>
</evidence>
<accession>A0A1P8UIH9</accession>
<keyword evidence="7 12" id="KW-0418">Kinase</keyword>
<dbReference type="NCBIfam" id="TIGR00041">
    <property type="entry name" value="DTMP_kinase"/>
    <property type="match status" value="1"/>
</dbReference>
<dbReference type="OrthoDB" id="9774907at2"/>
<keyword evidence="6 12" id="KW-0547">Nucleotide-binding</keyword>
<dbReference type="HAMAP" id="MF_00165">
    <property type="entry name" value="Thymidylate_kinase"/>
    <property type="match status" value="1"/>
</dbReference>
<dbReference type="GO" id="GO:0005829">
    <property type="term" value="C:cytosol"/>
    <property type="evidence" value="ECO:0007669"/>
    <property type="project" value="TreeGrafter"/>
</dbReference>
<evidence type="ECO:0000256" key="12">
    <source>
        <dbReference type="HAMAP-Rule" id="MF_00165"/>
    </source>
</evidence>
<dbReference type="GO" id="GO:0004798">
    <property type="term" value="F:dTMP kinase activity"/>
    <property type="evidence" value="ECO:0007669"/>
    <property type="project" value="UniProtKB-UniRule"/>
</dbReference>
<dbReference type="GO" id="GO:0006235">
    <property type="term" value="P:dTTP biosynthetic process"/>
    <property type="evidence" value="ECO:0007669"/>
    <property type="project" value="UniProtKB-UniRule"/>
</dbReference>
<evidence type="ECO:0000256" key="10">
    <source>
        <dbReference type="ARBA" id="ARBA00048743"/>
    </source>
</evidence>
<keyword evidence="5 12" id="KW-0545">Nucleotide biosynthesis</keyword>
<reference evidence="14 15" key="1">
    <citation type="submission" date="2017-01" db="EMBL/GenBank/DDBJ databases">
        <title>Draft sequence of Acidihalobacter ferrooxidans strain DSM 14175 (strain V8).</title>
        <authorList>
            <person name="Khaleque H.N."/>
            <person name="Ramsay J.P."/>
            <person name="Murphy R.J.T."/>
            <person name="Kaksonen A.H."/>
            <person name="Boxall N.J."/>
            <person name="Watkin E.L.J."/>
        </authorList>
    </citation>
    <scope>NUCLEOTIDE SEQUENCE [LARGE SCALE GENOMIC DNA]</scope>
    <source>
        <strain evidence="14 15">V8</strain>
    </source>
</reference>
<dbReference type="RefSeq" id="WP_076837282.1">
    <property type="nucleotide sequence ID" value="NZ_CP019434.1"/>
</dbReference>
<evidence type="ECO:0000256" key="9">
    <source>
        <dbReference type="ARBA" id="ARBA00029962"/>
    </source>
</evidence>
<protein>
    <recommendedName>
        <fullName evidence="3 12">Thymidylate kinase</fullName>
        <ecNumber evidence="2 12">2.7.4.9</ecNumber>
    </recommendedName>
    <alternativeName>
        <fullName evidence="9 12">dTMP kinase</fullName>
    </alternativeName>
</protein>
<evidence type="ECO:0000256" key="2">
    <source>
        <dbReference type="ARBA" id="ARBA00012980"/>
    </source>
</evidence>
<dbReference type="Gene3D" id="3.40.50.300">
    <property type="entry name" value="P-loop containing nucleotide triphosphate hydrolases"/>
    <property type="match status" value="1"/>
</dbReference>
<keyword evidence="8 12" id="KW-0067">ATP-binding</keyword>
<proteinExistence type="inferred from homology"/>
<dbReference type="InterPro" id="IPR018094">
    <property type="entry name" value="Thymidylate_kinase"/>
</dbReference>
<dbReference type="CDD" id="cd01672">
    <property type="entry name" value="TMPK"/>
    <property type="match status" value="1"/>
</dbReference>
<gene>
    <name evidence="12" type="primary">tmk</name>
    <name evidence="14" type="ORF">BW247_11560</name>
</gene>
<evidence type="ECO:0000313" key="15">
    <source>
        <dbReference type="Proteomes" id="UP000243807"/>
    </source>
</evidence>
<evidence type="ECO:0000256" key="8">
    <source>
        <dbReference type="ARBA" id="ARBA00022840"/>
    </source>
</evidence>
<evidence type="ECO:0000256" key="11">
    <source>
        <dbReference type="ARBA" id="ARBA00057735"/>
    </source>
</evidence>
<feature type="binding site" evidence="12">
    <location>
        <begin position="10"/>
        <end position="17"/>
    </location>
    <ligand>
        <name>ATP</name>
        <dbReference type="ChEBI" id="CHEBI:30616"/>
    </ligand>
</feature>
<comment type="function">
    <text evidence="11 12">Phosphorylation of dTMP to form dTDP in both de novo and salvage pathways of dTTP synthesis.</text>
</comment>
<dbReference type="GO" id="GO:0006227">
    <property type="term" value="P:dUDP biosynthetic process"/>
    <property type="evidence" value="ECO:0007669"/>
    <property type="project" value="TreeGrafter"/>
</dbReference>
<evidence type="ECO:0000256" key="7">
    <source>
        <dbReference type="ARBA" id="ARBA00022777"/>
    </source>
</evidence>
<dbReference type="AlphaFoldDB" id="A0A1P8UIH9"/>
<comment type="catalytic activity">
    <reaction evidence="10 12">
        <text>dTMP + ATP = dTDP + ADP</text>
        <dbReference type="Rhea" id="RHEA:13517"/>
        <dbReference type="ChEBI" id="CHEBI:30616"/>
        <dbReference type="ChEBI" id="CHEBI:58369"/>
        <dbReference type="ChEBI" id="CHEBI:63528"/>
        <dbReference type="ChEBI" id="CHEBI:456216"/>
        <dbReference type="EC" id="2.7.4.9"/>
    </reaction>
</comment>
<dbReference type="SUPFAM" id="SSF52540">
    <property type="entry name" value="P-loop containing nucleoside triphosphate hydrolases"/>
    <property type="match status" value="1"/>
</dbReference>
<dbReference type="Pfam" id="PF02223">
    <property type="entry name" value="Thymidylate_kin"/>
    <property type="match status" value="1"/>
</dbReference>
<evidence type="ECO:0000256" key="4">
    <source>
        <dbReference type="ARBA" id="ARBA00022679"/>
    </source>
</evidence>
<dbReference type="KEGG" id="afy:BW247_11560"/>
<keyword evidence="15" id="KW-1185">Reference proteome</keyword>
<keyword evidence="4 12" id="KW-0808">Transferase</keyword>
<evidence type="ECO:0000259" key="13">
    <source>
        <dbReference type="Pfam" id="PF02223"/>
    </source>
</evidence>
<organism evidence="14 15">
    <name type="scientific">Acidihalobacter ferrooxydans</name>
    <dbReference type="NCBI Taxonomy" id="1765967"/>
    <lineage>
        <taxon>Bacteria</taxon>
        <taxon>Pseudomonadati</taxon>
        <taxon>Pseudomonadota</taxon>
        <taxon>Gammaproteobacteria</taxon>
        <taxon>Chromatiales</taxon>
        <taxon>Ectothiorhodospiraceae</taxon>
        <taxon>Acidihalobacter</taxon>
    </lineage>
</organism>
<dbReference type="STRING" id="1765967.BW247_11560"/>